<dbReference type="Proteomes" id="UP001235939">
    <property type="component" value="Chromosome 08"/>
</dbReference>
<gene>
    <name evidence="1" type="ORF">LAZ67_8000687</name>
</gene>
<dbReference type="EMBL" id="CP092870">
    <property type="protein sequence ID" value="UYV70803.1"/>
    <property type="molecule type" value="Genomic_DNA"/>
</dbReference>
<accession>A0ABY6KPP2</accession>
<keyword evidence="2" id="KW-1185">Reference proteome</keyword>
<evidence type="ECO:0000313" key="1">
    <source>
        <dbReference type="EMBL" id="UYV70803.1"/>
    </source>
</evidence>
<reference evidence="1 2" key="1">
    <citation type="submission" date="2022-01" db="EMBL/GenBank/DDBJ databases">
        <title>A chromosomal length assembly of Cordylochernes scorpioides.</title>
        <authorList>
            <person name="Zeh D."/>
            <person name="Zeh J."/>
        </authorList>
    </citation>
    <scope>NUCLEOTIDE SEQUENCE [LARGE SCALE GENOMIC DNA]</scope>
    <source>
        <strain evidence="1">IN4F17</strain>
        <tissue evidence="1">Whole Body</tissue>
    </source>
</reference>
<name>A0ABY6KPP2_9ARAC</name>
<sequence>MATGRLKSSMLGNYKIPIKRRKHKVGWCEREGAIKKEELENSSREATDNGHGRPKTTHTVIKTTAFGYLQKYSHRYVDEFDIFSNIIVTSD</sequence>
<protein>
    <submittedName>
        <fullName evidence="1">Uncharacterized protein</fullName>
    </submittedName>
</protein>
<organism evidence="1 2">
    <name type="scientific">Cordylochernes scorpioides</name>
    <dbReference type="NCBI Taxonomy" id="51811"/>
    <lineage>
        <taxon>Eukaryota</taxon>
        <taxon>Metazoa</taxon>
        <taxon>Ecdysozoa</taxon>
        <taxon>Arthropoda</taxon>
        <taxon>Chelicerata</taxon>
        <taxon>Arachnida</taxon>
        <taxon>Pseudoscorpiones</taxon>
        <taxon>Cheliferoidea</taxon>
        <taxon>Chernetidae</taxon>
        <taxon>Cordylochernes</taxon>
    </lineage>
</organism>
<proteinExistence type="predicted"/>
<evidence type="ECO:0000313" key="2">
    <source>
        <dbReference type="Proteomes" id="UP001235939"/>
    </source>
</evidence>